<sequence length="175" mass="19526">MTGDPTVTPERAAVAAVDPDALARELIPELLSYFVRRLDDPEDAADAVSETLVVIWRRRRHLPNEPDAARAWSYGVARKVLANARRGRLRRDAASERLRERLAEEIVDVAPDLDLRRALESLSLADRDLVLLVAWEGFGVAEAGATLGLRPDAARARYSRARARLRDVLDPETVR</sequence>
<dbReference type="Gene3D" id="1.10.10.10">
    <property type="entry name" value="Winged helix-like DNA-binding domain superfamily/Winged helix DNA-binding domain"/>
    <property type="match status" value="1"/>
</dbReference>
<dbReference type="GO" id="GO:0003677">
    <property type="term" value="F:DNA binding"/>
    <property type="evidence" value="ECO:0007669"/>
    <property type="project" value="UniProtKB-KW"/>
</dbReference>
<dbReference type="InterPro" id="IPR014284">
    <property type="entry name" value="RNA_pol_sigma-70_dom"/>
</dbReference>
<evidence type="ECO:0000256" key="3">
    <source>
        <dbReference type="ARBA" id="ARBA00023082"/>
    </source>
</evidence>
<feature type="domain" description="RNA polymerase sigma-70 region 2" evidence="6">
    <location>
        <begin position="23"/>
        <end position="88"/>
    </location>
</feature>
<dbReference type="SUPFAM" id="SSF88659">
    <property type="entry name" value="Sigma3 and sigma4 domains of RNA polymerase sigma factors"/>
    <property type="match status" value="1"/>
</dbReference>
<name>A0A506Y977_9MICO</name>
<dbReference type="Gene3D" id="1.10.1740.10">
    <property type="match status" value="1"/>
</dbReference>
<dbReference type="Proteomes" id="UP000316252">
    <property type="component" value="Unassembled WGS sequence"/>
</dbReference>
<dbReference type="EMBL" id="VHQG01000001">
    <property type="protein sequence ID" value="TPW77707.1"/>
    <property type="molecule type" value="Genomic_DNA"/>
</dbReference>
<dbReference type="PANTHER" id="PTHR43133:SF8">
    <property type="entry name" value="RNA POLYMERASE SIGMA FACTOR HI_1459-RELATED"/>
    <property type="match status" value="1"/>
</dbReference>
<reference evidence="8 9" key="1">
    <citation type="submission" date="2019-06" db="EMBL/GenBank/DDBJ databases">
        <authorList>
            <person name="Li F."/>
        </authorList>
    </citation>
    <scope>NUCLEOTIDE SEQUENCE [LARGE SCALE GENOMIC DNA]</scope>
    <source>
        <strain evidence="8 9">10F1D-1</strain>
    </source>
</reference>
<dbReference type="GO" id="GO:0006352">
    <property type="term" value="P:DNA-templated transcription initiation"/>
    <property type="evidence" value="ECO:0007669"/>
    <property type="project" value="InterPro"/>
</dbReference>
<gene>
    <name evidence="8" type="ORF">FJ657_03365</name>
</gene>
<organism evidence="8 9">
    <name type="scientific">Schumannella soli</name>
    <dbReference type="NCBI Taxonomy" id="2590779"/>
    <lineage>
        <taxon>Bacteria</taxon>
        <taxon>Bacillati</taxon>
        <taxon>Actinomycetota</taxon>
        <taxon>Actinomycetes</taxon>
        <taxon>Micrococcales</taxon>
        <taxon>Microbacteriaceae</taxon>
        <taxon>Schumannella</taxon>
    </lineage>
</organism>
<protein>
    <submittedName>
        <fullName evidence="8">Sigma-70 family RNA polymerase sigma factor</fullName>
    </submittedName>
</protein>
<evidence type="ECO:0000256" key="4">
    <source>
        <dbReference type="ARBA" id="ARBA00023125"/>
    </source>
</evidence>
<evidence type="ECO:0000256" key="5">
    <source>
        <dbReference type="ARBA" id="ARBA00023163"/>
    </source>
</evidence>
<dbReference type="InterPro" id="IPR036388">
    <property type="entry name" value="WH-like_DNA-bd_sf"/>
</dbReference>
<dbReference type="NCBIfam" id="TIGR02937">
    <property type="entry name" value="sigma70-ECF"/>
    <property type="match status" value="1"/>
</dbReference>
<dbReference type="InterPro" id="IPR013324">
    <property type="entry name" value="RNA_pol_sigma_r3/r4-like"/>
</dbReference>
<keyword evidence="9" id="KW-1185">Reference proteome</keyword>
<comment type="similarity">
    <text evidence="1">Belongs to the sigma-70 factor family. ECF subfamily.</text>
</comment>
<dbReference type="PANTHER" id="PTHR43133">
    <property type="entry name" value="RNA POLYMERASE ECF-TYPE SIGMA FACTO"/>
    <property type="match status" value="1"/>
</dbReference>
<evidence type="ECO:0000256" key="1">
    <source>
        <dbReference type="ARBA" id="ARBA00010641"/>
    </source>
</evidence>
<dbReference type="OrthoDB" id="3747638at2"/>
<evidence type="ECO:0000256" key="2">
    <source>
        <dbReference type="ARBA" id="ARBA00023015"/>
    </source>
</evidence>
<comment type="caution">
    <text evidence="8">The sequence shown here is derived from an EMBL/GenBank/DDBJ whole genome shotgun (WGS) entry which is preliminary data.</text>
</comment>
<keyword evidence="4" id="KW-0238">DNA-binding</keyword>
<keyword evidence="2" id="KW-0805">Transcription regulation</keyword>
<evidence type="ECO:0000313" key="8">
    <source>
        <dbReference type="EMBL" id="TPW77707.1"/>
    </source>
</evidence>
<dbReference type="RefSeq" id="WP_141162235.1">
    <property type="nucleotide sequence ID" value="NZ_VHQG01000001.1"/>
</dbReference>
<evidence type="ECO:0000259" key="6">
    <source>
        <dbReference type="Pfam" id="PF04542"/>
    </source>
</evidence>
<dbReference type="Pfam" id="PF08281">
    <property type="entry name" value="Sigma70_r4_2"/>
    <property type="match status" value="1"/>
</dbReference>
<evidence type="ECO:0000313" key="9">
    <source>
        <dbReference type="Proteomes" id="UP000316252"/>
    </source>
</evidence>
<dbReference type="InterPro" id="IPR013325">
    <property type="entry name" value="RNA_pol_sigma_r2"/>
</dbReference>
<dbReference type="InterPro" id="IPR039425">
    <property type="entry name" value="RNA_pol_sigma-70-like"/>
</dbReference>
<keyword evidence="5" id="KW-0804">Transcription</keyword>
<dbReference type="InterPro" id="IPR007627">
    <property type="entry name" value="RNA_pol_sigma70_r2"/>
</dbReference>
<dbReference type="InterPro" id="IPR013249">
    <property type="entry name" value="RNA_pol_sigma70_r4_t2"/>
</dbReference>
<dbReference type="GO" id="GO:0016987">
    <property type="term" value="F:sigma factor activity"/>
    <property type="evidence" value="ECO:0007669"/>
    <property type="project" value="UniProtKB-KW"/>
</dbReference>
<evidence type="ECO:0000259" key="7">
    <source>
        <dbReference type="Pfam" id="PF08281"/>
    </source>
</evidence>
<dbReference type="Pfam" id="PF04542">
    <property type="entry name" value="Sigma70_r2"/>
    <property type="match status" value="1"/>
</dbReference>
<keyword evidence="3" id="KW-0731">Sigma factor</keyword>
<accession>A0A506Y977</accession>
<dbReference type="SUPFAM" id="SSF88946">
    <property type="entry name" value="Sigma2 domain of RNA polymerase sigma factors"/>
    <property type="match status" value="1"/>
</dbReference>
<feature type="domain" description="RNA polymerase sigma factor 70 region 4 type 2" evidence="7">
    <location>
        <begin position="114"/>
        <end position="165"/>
    </location>
</feature>
<dbReference type="AlphaFoldDB" id="A0A506Y977"/>
<proteinExistence type="inferred from homology"/>